<evidence type="ECO:0000259" key="2">
    <source>
        <dbReference type="PROSITE" id="PS51840"/>
    </source>
</evidence>
<comment type="caution">
    <text evidence="3">The sequence shown here is derived from an EMBL/GenBank/DDBJ whole genome shotgun (WGS) entry which is preliminary data.</text>
</comment>
<feature type="region of interest" description="Disordered" evidence="1">
    <location>
        <begin position="162"/>
        <end position="241"/>
    </location>
</feature>
<feature type="compositionally biased region" description="Polar residues" evidence="1">
    <location>
        <begin position="162"/>
        <end position="172"/>
    </location>
</feature>
<dbReference type="AlphaFoldDB" id="A0A6A1V4U7"/>
<dbReference type="PANTHER" id="PTHR31344:SF13">
    <property type="entry name" value="EEIG1_EHBP1 PROTEIN AMINO-TERMINAL DOMAIN PROTEIN"/>
    <property type="match status" value="1"/>
</dbReference>
<sequence>MVLGLRAKSRKTVSVQVDYHIHVQEVKPWPQSQSSKSGQSVLVQWENGDENSGSFACDVGDGRIGIGQSFRLPVTLCGESSRKGTTRESFQKNILEFYLYEPRKDKALKGQLLGSAAINLADFGIIKETVSISAQVNYKRSFKSSAQPVIYVNIQPLDGESFGSSPNGSLSKEVSLDKTESHSQLTDEGNDEELEIASFTDDEDNADGSSQSSQAITSLQTRGYSLSKKGQRNSESAKGRTESFGVAIFEDKEERKLQENRQEERALEVKKYHAEDKLVGKLSEDAAQKPVKFRNDTLVLGGNLPGVQESGRGTNKLKPVKSVQYPFNSANSSLMLSTSQFMEQRDNINAPEVASVMHSSTREMINGFSDGKVAILDSAKGSAERLKVATLEAKGERKLQENSQEQGTIEVKKYHVEDKLVAKLSEDAAQKQVKSRNDALLLGGDSPGVQERVRGTSKLKPVKSVQYPFNSANSGLMFSTSQLVEQGHNINAPEATSAMCFSTSESKAKINGLSDGKVELVSKIEMLEEELREAAAVEVALYSVVAEHGSSATKVHAPARRLSRFYLYACKERSPANRASAARTAVSGLVLVAKSCGNDVPRLTFWLSNSILLRAIISQAVEKLQLFAGSNINSGGRNGLGERSSLKRHESSLNKKQKDNTVEDFDDWQDPQTFIAMLENVEAWIFNRIVESVWWQTMTPHMQPAAAKSSGSRKNHGRRYGLADQEQGNFSIDLWLRAFKDACERLCPLRAGGHDCGCLPVLARLVMEQLVSRLDVAMFNAVLRESAEEMPTDPVSDPISDSKVLPIPAGKSSFGSGAQLKNAIGNWSRWLTDLFGIDDSEACEEGNELDNDKKLECETSFKAFDLLNALSDLMMLPLEMLADRSIRKEVCPKLGAPLIKRALNNFVPDEFCPDPIPEGVLEALDSEDLLEGDEDCITSFPCTAGPSLYQPPPAVSLTGIIGELGSQSTMSGPSVLRKSYTSDDELDELDSPITSIIVDNFRASRASGKPNSSPKKGGGRKVVRYQLLREVWRDGAK</sequence>
<feature type="region of interest" description="Disordered" evidence="1">
    <location>
        <begin position="638"/>
        <end position="664"/>
    </location>
</feature>
<name>A0A6A1V4U7_9ROSI</name>
<organism evidence="3 4">
    <name type="scientific">Morella rubra</name>
    <name type="common">Chinese bayberry</name>
    <dbReference type="NCBI Taxonomy" id="262757"/>
    <lineage>
        <taxon>Eukaryota</taxon>
        <taxon>Viridiplantae</taxon>
        <taxon>Streptophyta</taxon>
        <taxon>Embryophyta</taxon>
        <taxon>Tracheophyta</taxon>
        <taxon>Spermatophyta</taxon>
        <taxon>Magnoliopsida</taxon>
        <taxon>eudicotyledons</taxon>
        <taxon>Gunneridae</taxon>
        <taxon>Pentapetalae</taxon>
        <taxon>rosids</taxon>
        <taxon>fabids</taxon>
        <taxon>Fagales</taxon>
        <taxon>Myricaceae</taxon>
        <taxon>Morella</taxon>
    </lineage>
</organism>
<evidence type="ECO:0000313" key="3">
    <source>
        <dbReference type="EMBL" id="KAB1207794.1"/>
    </source>
</evidence>
<dbReference type="PANTHER" id="PTHR31344">
    <property type="entry name" value="NUCLEAR PORE COMPLEX PROTEIN NUP205"/>
    <property type="match status" value="1"/>
</dbReference>
<dbReference type="EMBL" id="RXIC02000025">
    <property type="protein sequence ID" value="KAB1207794.1"/>
    <property type="molecule type" value="Genomic_DNA"/>
</dbReference>
<feature type="compositionally biased region" description="Polar residues" evidence="1">
    <location>
        <begin position="207"/>
        <end position="224"/>
    </location>
</feature>
<gene>
    <name evidence="3" type="ORF">CJ030_MR7G010008</name>
</gene>
<dbReference type="InterPro" id="IPR021827">
    <property type="entry name" value="Nup186/Nup192/Nup205"/>
</dbReference>
<dbReference type="Proteomes" id="UP000516437">
    <property type="component" value="Chromosome 7"/>
</dbReference>
<reference evidence="3 4" key="1">
    <citation type="journal article" date="2019" name="Plant Biotechnol. J.">
        <title>The red bayberry genome and genetic basis of sex determination.</title>
        <authorList>
            <person name="Jia H.M."/>
            <person name="Jia H.J."/>
            <person name="Cai Q.L."/>
            <person name="Wang Y."/>
            <person name="Zhao H.B."/>
            <person name="Yang W.F."/>
            <person name="Wang G.Y."/>
            <person name="Li Y.H."/>
            <person name="Zhan D.L."/>
            <person name="Shen Y.T."/>
            <person name="Niu Q.F."/>
            <person name="Chang L."/>
            <person name="Qiu J."/>
            <person name="Zhao L."/>
            <person name="Xie H.B."/>
            <person name="Fu W.Y."/>
            <person name="Jin J."/>
            <person name="Li X.W."/>
            <person name="Jiao Y."/>
            <person name="Zhou C.C."/>
            <person name="Tu T."/>
            <person name="Chai C.Y."/>
            <person name="Gao J.L."/>
            <person name="Fan L.J."/>
            <person name="van de Weg E."/>
            <person name="Wang J.Y."/>
            <person name="Gao Z.S."/>
        </authorList>
    </citation>
    <scope>NUCLEOTIDE SEQUENCE [LARGE SCALE GENOMIC DNA]</scope>
    <source>
        <tissue evidence="3">Leaves</tissue>
    </source>
</reference>
<feature type="domain" description="C2 NT-type" evidence="2">
    <location>
        <begin position="7"/>
        <end position="158"/>
    </location>
</feature>
<accession>A0A6A1V4U7</accession>
<dbReference type="OrthoDB" id="20172at2759"/>
<proteinExistence type="predicted"/>
<dbReference type="Pfam" id="PF10358">
    <property type="entry name" value="NT-C2"/>
    <property type="match status" value="1"/>
</dbReference>
<dbReference type="InterPro" id="IPR019448">
    <property type="entry name" value="NT-C2"/>
</dbReference>
<evidence type="ECO:0000313" key="4">
    <source>
        <dbReference type="Proteomes" id="UP000516437"/>
    </source>
</evidence>
<evidence type="ECO:0000256" key="1">
    <source>
        <dbReference type="SAM" id="MobiDB-lite"/>
    </source>
</evidence>
<dbReference type="PROSITE" id="PS51840">
    <property type="entry name" value="C2_NT"/>
    <property type="match status" value="1"/>
</dbReference>
<dbReference type="GO" id="GO:0005643">
    <property type="term" value="C:nuclear pore"/>
    <property type="evidence" value="ECO:0007669"/>
    <property type="project" value="InterPro"/>
</dbReference>
<feature type="compositionally biased region" description="Acidic residues" evidence="1">
    <location>
        <begin position="188"/>
        <end position="206"/>
    </location>
</feature>
<feature type="compositionally biased region" description="Basic and acidic residues" evidence="1">
    <location>
        <begin position="644"/>
        <end position="661"/>
    </location>
</feature>
<keyword evidence="4" id="KW-1185">Reference proteome</keyword>
<protein>
    <recommendedName>
        <fullName evidence="2">C2 NT-type domain-containing protein</fullName>
    </recommendedName>
</protein>